<keyword evidence="13" id="KW-1185">Reference proteome</keyword>
<evidence type="ECO:0000313" key="13">
    <source>
        <dbReference type="Proteomes" id="UP001149607"/>
    </source>
</evidence>
<evidence type="ECO:0000313" key="12">
    <source>
        <dbReference type="EMBL" id="WWY02683.1"/>
    </source>
</evidence>
<evidence type="ECO:0000259" key="10">
    <source>
        <dbReference type="Pfam" id="PF24575"/>
    </source>
</evidence>
<dbReference type="Proteomes" id="UP001149607">
    <property type="component" value="Chromosome"/>
</dbReference>
<evidence type="ECO:0000256" key="2">
    <source>
        <dbReference type="ARBA" id="ARBA00022452"/>
    </source>
</evidence>
<feature type="signal peptide" evidence="8">
    <location>
        <begin position="1"/>
        <end position="17"/>
    </location>
</feature>
<evidence type="ECO:0000259" key="9">
    <source>
        <dbReference type="Pfam" id="PF04575"/>
    </source>
</evidence>
<feature type="chain" id="PRO_5042786886" evidence="8">
    <location>
        <begin position="18"/>
        <end position="469"/>
    </location>
</feature>
<dbReference type="InterPro" id="IPR057556">
    <property type="entry name" value="TPR_Slam"/>
</dbReference>
<dbReference type="Pfam" id="PF24575">
    <property type="entry name" value="TPR_Slam"/>
    <property type="match status" value="1"/>
</dbReference>
<evidence type="ECO:0000313" key="11">
    <source>
        <dbReference type="EMBL" id="MDD9327519.1"/>
    </source>
</evidence>
<dbReference type="AlphaFoldDB" id="A0A9X4IAM3"/>
<organism evidence="11">
    <name type="scientific">Neisseria leonii</name>
    <dbReference type="NCBI Taxonomy" id="2995413"/>
    <lineage>
        <taxon>Bacteria</taxon>
        <taxon>Pseudomonadati</taxon>
        <taxon>Pseudomonadota</taxon>
        <taxon>Betaproteobacteria</taxon>
        <taxon>Neisseriales</taxon>
        <taxon>Neisseriaceae</taxon>
        <taxon>Neisseria</taxon>
    </lineage>
</organism>
<evidence type="ECO:0000256" key="3">
    <source>
        <dbReference type="ARBA" id="ARBA00022692"/>
    </source>
</evidence>
<feature type="domain" description="Surface lipoprotein assembly modifier N-terminal TPR repeats region" evidence="10">
    <location>
        <begin position="55"/>
        <end position="157"/>
    </location>
</feature>
<dbReference type="GO" id="GO:0009279">
    <property type="term" value="C:cell outer membrane"/>
    <property type="evidence" value="ECO:0007669"/>
    <property type="project" value="UniProtKB-SubCell"/>
</dbReference>
<dbReference type="EMBL" id="CP146598">
    <property type="protein sequence ID" value="WWY02683.1"/>
    <property type="molecule type" value="Genomic_DNA"/>
</dbReference>
<sequence length="469" mass="53351">MKCLLVMAGLVPAVAAAVPVQDTPAAFDLDSRRLEQSLAAEAAPEENEPAAQVRHMSSAELARQPELLERALDSAVAARNLEAVRLLLPLYRAQPEHDVLLVRYAQAELAFSDGLYGEAAVQYRAMIAARPDLTPVRLRLAEALAADAQTEAARDQLDKVAADAALPPEAEQRAGVLRGELDRLYRRRTDFGLRYLHENNVNQAPDVREIPYGGGTLRLSEPEKARGFAYRASLEKDYAAGGRWSWRVRAGMFGKFYWDNRRYRDDNLSAGAGVQWRSGRGEWQLMPFYEYRRFGGQSYSRGYGAAMAGSYRPAPRWQIFAAARAGRRVHDTRRYLDGSRLSASATVLYRVSPRQSWFAGADRQHENARDASEAYRRTGWRIGTLQEWRGGLSVWAQAAYARREYRAPDIFAVRRADSEYEMKVSAWHRSLHLYGLTPRLTAVWNRNRSNHFFYRRENRQLFIELNKTF</sequence>
<gene>
    <name evidence="11" type="ORF">ORY91_000924</name>
    <name evidence="12" type="ORF">V9W64_08240</name>
</gene>
<evidence type="ECO:0000256" key="7">
    <source>
        <dbReference type="ARBA" id="ARBA00023609"/>
    </source>
</evidence>
<evidence type="ECO:0000256" key="6">
    <source>
        <dbReference type="ARBA" id="ARBA00023237"/>
    </source>
</evidence>
<reference evidence="11" key="1">
    <citation type="submission" date="2022-10" db="EMBL/GenBank/DDBJ databases">
        <authorList>
            <person name="Boutroux M."/>
        </authorList>
    </citation>
    <scope>NUCLEOTIDE SEQUENCE</scope>
    <source>
        <strain evidence="11">51.81</strain>
    </source>
</reference>
<dbReference type="InterPro" id="IPR007655">
    <property type="entry name" value="Slam_C"/>
</dbReference>
<evidence type="ECO:0000256" key="4">
    <source>
        <dbReference type="ARBA" id="ARBA00022729"/>
    </source>
</evidence>
<evidence type="ECO:0000256" key="8">
    <source>
        <dbReference type="SAM" id="SignalP"/>
    </source>
</evidence>
<keyword evidence="6" id="KW-0998">Cell outer membrane</keyword>
<name>A0A9X4IAM3_9NEIS</name>
<keyword evidence="5" id="KW-0472">Membrane</keyword>
<dbReference type="Pfam" id="PF04575">
    <property type="entry name" value="SlipAM"/>
    <property type="match status" value="1"/>
</dbReference>
<proteinExistence type="inferred from homology"/>
<reference evidence="12" key="2">
    <citation type="submission" date="2024-02" db="EMBL/GenBank/DDBJ databases">
        <title>Neisseria leonii sp. nov.</title>
        <authorList>
            <person name="Boutroux M."/>
            <person name="Favre-Rochex S."/>
            <person name="Gorgette O."/>
            <person name="Touak G."/>
            <person name="Muhle E."/>
            <person name="Chesneau O."/>
            <person name="Clermont D."/>
            <person name="Rahi P."/>
        </authorList>
    </citation>
    <scope>NUCLEOTIDE SEQUENCE</scope>
    <source>
        <strain evidence="12">51.81</strain>
    </source>
</reference>
<comment type="similarity">
    <text evidence="7">Belongs to the Slam family.</text>
</comment>
<keyword evidence="3" id="KW-0812">Transmembrane</keyword>
<evidence type="ECO:0000256" key="5">
    <source>
        <dbReference type="ARBA" id="ARBA00023136"/>
    </source>
</evidence>
<keyword evidence="4 8" id="KW-0732">Signal</keyword>
<protein>
    <submittedName>
        <fullName evidence="11">Surface lipoprotein assembly modifier</fullName>
    </submittedName>
</protein>
<dbReference type="EMBL" id="JAPQFL010000002">
    <property type="protein sequence ID" value="MDD9327519.1"/>
    <property type="molecule type" value="Genomic_DNA"/>
</dbReference>
<keyword evidence="11" id="KW-0449">Lipoprotein</keyword>
<keyword evidence="2" id="KW-1134">Transmembrane beta strand</keyword>
<comment type="subcellular location">
    <subcellularLocation>
        <location evidence="1">Cell outer membrane</location>
        <topology evidence="1">Multi-pass membrane protein</topology>
    </subcellularLocation>
</comment>
<dbReference type="RefSeq" id="WP_274584769.1">
    <property type="nucleotide sequence ID" value="NZ_CP145811.1"/>
</dbReference>
<evidence type="ECO:0000256" key="1">
    <source>
        <dbReference type="ARBA" id="ARBA00004571"/>
    </source>
</evidence>
<dbReference type="SUPFAM" id="SSF56935">
    <property type="entry name" value="Porins"/>
    <property type="match status" value="1"/>
</dbReference>
<feature type="domain" description="Surface lipoprotein assembly modifier C-terminal" evidence="9">
    <location>
        <begin position="190"/>
        <end position="469"/>
    </location>
</feature>
<accession>A0A9X4IAM3</accession>